<name>A0A812QYA1_9DINO</name>
<dbReference type="GO" id="GO:0016020">
    <property type="term" value="C:membrane"/>
    <property type="evidence" value="ECO:0007669"/>
    <property type="project" value="GOC"/>
</dbReference>
<dbReference type="PANTHER" id="PTHR21624">
    <property type="entry name" value="STEROL DESATURASE-RELATED PROTEIN"/>
    <property type="match status" value="1"/>
</dbReference>
<dbReference type="Pfam" id="PF04116">
    <property type="entry name" value="FA_hydroxylase"/>
    <property type="match status" value="1"/>
</dbReference>
<evidence type="ECO:0000256" key="3">
    <source>
        <dbReference type="ARBA" id="ARBA00022989"/>
    </source>
</evidence>
<reference evidence="8" key="1">
    <citation type="submission" date="2021-02" db="EMBL/GenBank/DDBJ databases">
        <authorList>
            <person name="Dougan E. K."/>
            <person name="Rhodes N."/>
            <person name="Thang M."/>
            <person name="Chan C."/>
        </authorList>
    </citation>
    <scope>NUCLEOTIDE SEQUENCE</scope>
</reference>
<keyword evidence="9" id="KW-1185">Reference proteome</keyword>
<evidence type="ECO:0000256" key="6">
    <source>
        <dbReference type="ARBA" id="ARBA00023136"/>
    </source>
</evidence>
<dbReference type="InterPro" id="IPR006694">
    <property type="entry name" value="Fatty_acid_hydroxylase"/>
</dbReference>
<comment type="subcellular location">
    <subcellularLocation>
        <location evidence="1">Endomembrane system</location>
        <topology evidence="1">Multi-pass membrane protein</topology>
    </subcellularLocation>
</comment>
<keyword evidence="3" id="KW-1133">Transmembrane helix</keyword>
<protein>
    <submittedName>
        <fullName evidence="8">Agmo protein</fullName>
    </submittedName>
</protein>
<keyword evidence="4" id="KW-0560">Oxidoreductase</keyword>
<keyword evidence="2" id="KW-0812">Transmembrane</keyword>
<evidence type="ECO:0000256" key="1">
    <source>
        <dbReference type="ARBA" id="ARBA00004127"/>
    </source>
</evidence>
<gene>
    <name evidence="8" type="primary">Agmo</name>
    <name evidence="8" type="ORF">SNAT2548_LOCUS22272</name>
</gene>
<evidence type="ECO:0000256" key="5">
    <source>
        <dbReference type="ARBA" id="ARBA00023098"/>
    </source>
</evidence>
<evidence type="ECO:0000256" key="2">
    <source>
        <dbReference type="ARBA" id="ARBA00022692"/>
    </source>
</evidence>
<evidence type="ECO:0000313" key="9">
    <source>
        <dbReference type="Proteomes" id="UP000604046"/>
    </source>
</evidence>
<feature type="domain" description="Fatty acid hydroxylase" evidence="7">
    <location>
        <begin position="114"/>
        <end position="243"/>
    </location>
</feature>
<evidence type="ECO:0000256" key="4">
    <source>
        <dbReference type="ARBA" id="ARBA00023002"/>
    </source>
</evidence>
<dbReference type="Proteomes" id="UP000604046">
    <property type="component" value="Unassembled WGS sequence"/>
</dbReference>
<dbReference type="OrthoDB" id="6354873at2759"/>
<evidence type="ECO:0000259" key="7">
    <source>
        <dbReference type="Pfam" id="PF04116"/>
    </source>
</evidence>
<keyword evidence="5" id="KW-0443">Lipid metabolism</keyword>
<dbReference type="PANTHER" id="PTHR21624:SF1">
    <property type="entry name" value="ALKYLGLYCEROL MONOOXYGENASE"/>
    <property type="match status" value="1"/>
</dbReference>
<dbReference type="GO" id="GO:0005783">
    <property type="term" value="C:endoplasmic reticulum"/>
    <property type="evidence" value="ECO:0007669"/>
    <property type="project" value="TreeGrafter"/>
</dbReference>
<proteinExistence type="predicted"/>
<dbReference type="GO" id="GO:0006643">
    <property type="term" value="P:membrane lipid metabolic process"/>
    <property type="evidence" value="ECO:0007669"/>
    <property type="project" value="TreeGrafter"/>
</dbReference>
<comment type="caution">
    <text evidence="8">The sequence shown here is derived from an EMBL/GenBank/DDBJ whole genome shotgun (WGS) entry which is preliminary data.</text>
</comment>
<organism evidence="8 9">
    <name type="scientific">Symbiodinium natans</name>
    <dbReference type="NCBI Taxonomy" id="878477"/>
    <lineage>
        <taxon>Eukaryota</taxon>
        <taxon>Sar</taxon>
        <taxon>Alveolata</taxon>
        <taxon>Dinophyceae</taxon>
        <taxon>Suessiales</taxon>
        <taxon>Symbiodiniaceae</taxon>
        <taxon>Symbiodinium</taxon>
    </lineage>
</organism>
<evidence type="ECO:0000313" key="8">
    <source>
        <dbReference type="EMBL" id="CAE7409552.1"/>
    </source>
</evidence>
<dbReference type="InterPro" id="IPR051689">
    <property type="entry name" value="Sterol_desaturase/TMEM195"/>
</dbReference>
<sequence>MTWLSEGLQCMFYLVPPKHLSLSKGDKVPNFIESHGTVMFFLLMFTELAVGSCVYQKTLYRFSDFLSSISSGTCQQFVVALMTKFADPKGAYRLVNESCRLVEFDVKGKPFTTWICLVLGMDLAYYWAHRSMHMLHTGWAAHSAHHSGEDYNMATALRQGSLQPLMTWVFSLPLALVFPAESILIHSQLNMLYQFWIHTELCGRLGALEYVLNTPFHHRMHHRPPGNCNYAGVLIIWDRLFNTYDAETERLDYFGLAQSAGTFNAVELNLQHWRKMGRFHLLRGGCFWHLLRSSVSARAQHKMEWTPRKLLQPYEPMLDAKSSWILPEKEVRPKYRGAELQLMGKAAAVAMYLGAFVCLQRVSNPTERPKLQLLCAAAGGFTWLHALGDFLDKGSYSTLLVGKLFLSTGFTALDMGIFGWQPHA</sequence>
<dbReference type="GO" id="GO:0008610">
    <property type="term" value="P:lipid biosynthetic process"/>
    <property type="evidence" value="ECO:0007669"/>
    <property type="project" value="InterPro"/>
</dbReference>
<accession>A0A812QYA1</accession>
<dbReference type="GO" id="GO:0050479">
    <property type="term" value="F:glyceryl-ether monooxygenase activity"/>
    <property type="evidence" value="ECO:0007669"/>
    <property type="project" value="TreeGrafter"/>
</dbReference>
<dbReference type="GO" id="GO:0005506">
    <property type="term" value="F:iron ion binding"/>
    <property type="evidence" value="ECO:0007669"/>
    <property type="project" value="InterPro"/>
</dbReference>
<dbReference type="AlphaFoldDB" id="A0A812QYA1"/>
<dbReference type="EMBL" id="CAJNDS010002282">
    <property type="protein sequence ID" value="CAE7409552.1"/>
    <property type="molecule type" value="Genomic_DNA"/>
</dbReference>
<keyword evidence="6" id="KW-0472">Membrane</keyword>